<gene>
    <name evidence="1" type="ORF">XBKB1_2750002</name>
</gene>
<evidence type="ECO:0000313" key="2">
    <source>
        <dbReference type="Proteomes" id="UP000028493"/>
    </source>
</evidence>
<dbReference type="EMBL" id="CBSZ010000196">
    <property type="protein sequence ID" value="CDH24413.1"/>
    <property type="molecule type" value="Genomic_DNA"/>
</dbReference>
<dbReference type="AlphaFoldDB" id="A0A077PTP9"/>
<proteinExistence type="predicted"/>
<name>A0A077PTP9_XENBV</name>
<accession>A0A077PTP9</accession>
<comment type="caution">
    <text evidence="1">The sequence shown here is derived from an EMBL/GenBank/DDBJ whole genome shotgun (WGS) entry which is preliminary data.</text>
</comment>
<organism evidence="1 2">
    <name type="scientific">Xenorhabdus bovienii str. kraussei Becker Underwood</name>
    <dbReference type="NCBI Taxonomy" id="1398204"/>
    <lineage>
        <taxon>Bacteria</taxon>
        <taxon>Pseudomonadati</taxon>
        <taxon>Pseudomonadota</taxon>
        <taxon>Gammaproteobacteria</taxon>
        <taxon>Enterobacterales</taxon>
        <taxon>Morganellaceae</taxon>
        <taxon>Xenorhabdus</taxon>
    </lineage>
</organism>
<evidence type="ECO:0000313" key="1">
    <source>
        <dbReference type="EMBL" id="CDH24413.1"/>
    </source>
</evidence>
<dbReference type="Proteomes" id="UP000028493">
    <property type="component" value="Unassembled WGS sequence"/>
</dbReference>
<protein>
    <submittedName>
        <fullName evidence="1">Uncharacterized protein</fullName>
    </submittedName>
</protein>
<dbReference type="HOGENOM" id="CLU_3224030_0_0_6"/>
<reference evidence="1" key="1">
    <citation type="submission" date="2013-07" db="EMBL/GenBank/DDBJ databases">
        <title>Sub-species coevolution in mutualistic symbiosis.</title>
        <authorList>
            <person name="Murfin K."/>
            <person name="Klassen J."/>
            <person name="Lee M."/>
            <person name="Forst S."/>
            <person name="Stock P."/>
            <person name="Goodrich-Blair H."/>
        </authorList>
    </citation>
    <scope>NUCLEOTIDE SEQUENCE [LARGE SCALE GENOMIC DNA]</scope>
    <source>
        <strain evidence="1">Kraussei Becker Underwood</strain>
    </source>
</reference>
<sequence>MFDMLNKKRFKLTIMTGSVALTELQVNFPVFARVPNDAPEPKRL</sequence>